<dbReference type="FunFam" id="3.40.50.10210:FF:000001">
    <property type="entry name" value="Nicotinate-nucleotide--dimethylbenzimidazole phosphoribosyltransferase"/>
    <property type="match status" value="1"/>
</dbReference>
<sequence>MNTIHPTTIPALNKELGEQVSGYINTLTKPPGSLGRLEELAIQLAEMKNNPFPKVSPAGVLVFAADHGIAAEGVSAFPQEVTEQMVMNFLNGGAAINVFSRQIGAALKVVDIGVAGEIDHEALIVDKVRNGTRNFLEEDAMTYDEAVEAIAVGRRQAEKLIEEGIESIILGEMGIANTTSSSALLAVLTGKPVKDLVGYGTGITNERLQHKIEVINQSIENRKANAADPIDVLRKLGGLEIAGMTGAMLCAAERRVPIILDGFISTVAALIAVRMAPVCEDYMIVGHQSVEPGHLTAVEALEKKPLVNLGLRLGEGSGAAVAFSIIESACRMLNEMATFESAGISK</sequence>
<evidence type="ECO:0000256" key="9">
    <source>
        <dbReference type="ARBA" id="ARBA00030686"/>
    </source>
</evidence>
<evidence type="ECO:0000256" key="1">
    <source>
        <dbReference type="ARBA" id="ARBA00002197"/>
    </source>
</evidence>
<dbReference type="GO" id="GO:0009236">
    <property type="term" value="P:cobalamin biosynthetic process"/>
    <property type="evidence" value="ECO:0007669"/>
    <property type="project" value="UniProtKB-UniRule"/>
</dbReference>
<dbReference type="AlphaFoldDB" id="A0AAJ2KUY0"/>
<dbReference type="EC" id="2.4.2.21" evidence="4 11"/>
<dbReference type="HAMAP" id="MF_00230">
    <property type="entry name" value="CobT"/>
    <property type="match status" value="1"/>
</dbReference>
<dbReference type="PANTHER" id="PTHR43463:SF1">
    <property type="entry name" value="NICOTINATE-NUCLEOTIDE--DIMETHYLBENZIMIDAZOLE PHOSPHORIBOSYLTRANSFERASE"/>
    <property type="match status" value="1"/>
</dbReference>
<dbReference type="EMBL" id="JAWJAY010000001">
    <property type="protein sequence ID" value="MDV2884987.1"/>
    <property type="molecule type" value="Genomic_DNA"/>
</dbReference>
<gene>
    <name evidence="11 12" type="primary">cobT</name>
    <name evidence="12" type="ORF">RYX45_07330</name>
</gene>
<dbReference type="SUPFAM" id="SSF52733">
    <property type="entry name" value="Nicotinate mononucleotide:5,6-dimethylbenzimidazole phosphoribosyltransferase (CobT)"/>
    <property type="match status" value="1"/>
</dbReference>
<evidence type="ECO:0000313" key="13">
    <source>
        <dbReference type="Proteomes" id="UP001285636"/>
    </source>
</evidence>
<evidence type="ECO:0000313" key="12">
    <source>
        <dbReference type="EMBL" id="MDV2884987.1"/>
    </source>
</evidence>
<dbReference type="Gene3D" id="1.10.1610.10">
    <property type="match status" value="1"/>
</dbReference>
<organism evidence="12 13">
    <name type="scientific">Alkalihalophilus pseudofirmus</name>
    <name type="common">Bacillus pseudofirmus</name>
    <dbReference type="NCBI Taxonomy" id="79885"/>
    <lineage>
        <taxon>Bacteria</taxon>
        <taxon>Bacillati</taxon>
        <taxon>Bacillota</taxon>
        <taxon>Bacilli</taxon>
        <taxon>Bacillales</taxon>
        <taxon>Bacillaceae</taxon>
        <taxon>Alkalihalophilus</taxon>
    </lineage>
</organism>
<dbReference type="InterPro" id="IPR003200">
    <property type="entry name" value="Nict_dMeBzImd_PRibTrfase"/>
</dbReference>
<dbReference type="InterPro" id="IPR017846">
    <property type="entry name" value="Nict_dMeBzImd_PRibTrfase_bact"/>
</dbReference>
<evidence type="ECO:0000256" key="4">
    <source>
        <dbReference type="ARBA" id="ARBA00011991"/>
    </source>
</evidence>
<dbReference type="RefSeq" id="WP_323466402.1">
    <property type="nucleotide sequence ID" value="NZ_CP144224.1"/>
</dbReference>
<comment type="catalytic activity">
    <reaction evidence="10 11">
        <text>5,6-dimethylbenzimidazole + nicotinate beta-D-ribonucleotide = alpha-ribazole 5'-phosphate + nicotinate + H(+)</text>
        <dbReference type="Rhea" id="RHEA:11196"/>
        <dbReference type="ChEBI" id="CHEBI:15378"/>
        <dbReference type="ChEBI" id="CHEBI:15890"/>
        <dbReference type="ChEBI" id="CHEBI:32544"/>
        <dbReference type="ChEBI" id="CHEBI:57502"/>
        <dbReference type="ChEBI" id="CHEBI:57918"/>
        <dbReference type="EC" id="2.4.2.21"/>
    </reaction>
</comment>
<dbReference type="Pfam" id="PF02277">
    <property type="entry name" value="DBI_PRT"/>
    <property type="match status" value="1"/>
</dbReference>
<name>A0AAJ2KUY0_ALKPS</name>
<keyword evidence="6 11" id="KW-0169">Cobalamin biosynthesis</keyword>
<feature type="active site" description="Proton acceptor" evidence="11">
    <location>
        <position position="315"/>
    </location>
</feature>
<evidence type="ECO:0000256" key="2">
    <source>
        <dbReference type="ARBA" id="ARBA00005049"/>
    </source>
</evidence>
<evidence type="ECO:0000256" key="8">
    <source>
        <dbReference type="ARBA" id="ARBA00022679"/>
    </source>
</evidence>
<dbReference type="NCBIfam" id="TIGR03160">
    <property type="entry name" value="cobT_DBIPRT"/>
    <property type="match status" value="1"/>
</dbReference>
<dbReference type="InterPro" id="IPR023195">
    <property type="entry name" value="Nict_dMeBzImd_PRibTrfase_N"/>
</dbReference>
<evidence type="ECO:0000256" key="3">
    <source>
        <dbReference type="ARBA" id="ARBA00007110"/>
    </source>
</evidence>
<accession>A0AAJ2KUY0</accession>
<proteinExistence type="inferred from homology"/>
<evidence type="ECO:0000256" key="11">
    <source>
        <dbReference type="HAMAP-Rule" id="MF_00230"/>
    </source>
</evidence>
<dbReference type="GO" id="GO:0008939">
    <property type="term" value="F:nicotinate-nucleotide-dimethylbenzimidazole phosphoribosyltransferase activity"/>
    <property type="evidence" value="ECO:0007669"/>
    <property type="project" value="UniProtKB-UniRule"/>
</dbReference>
<protein>
    <recommendedName>
        <fullName evidence="5 11">Nicotinate-nucleotide--dimethylbenzimidazole phosphoribosyltransferase</fullName>
        <shortName evidence="11">NN:DBI PRT</shortName>
        <ecNumber evidence="4 11">2.4.2.21</ecNumber>
    </recommendedName>
    <alternativeName>
        <fullName evidence="9 11">N(1)-alpha-phosphoribosyltransferase</fullName>
    </alternativeName>
</protein>
<dbReference type="CDD" id="cd02439">
    <property type="entry name" value="DMB-PRT_CobT"/>
    <property type="match status" value="1"/>
</dbReference>
<evidence type="ECO:0000256" key="7">
    <source>
        <dbReference type="ARBA" id="ARBA00022676"/>
    </source>
</evidence>
<keyword evidence="8 11" id="KW-0808">Transferase</keyword>
<dbReference type="NCBIfam" id="NF000996">
    <property type="entry name" value="PRK00105.1"/>
    <property type="match status" value="1"/>
</dbReference>
<comment type="caution">
    <text evidence="12">The sequence shown here is derived from an EMBL/GenBank/DDBJ whole genome shotgun (WGS) entry which is preliminary data.</text>
</comment>
<reference evidence="12" key="1">
    <citation type="submission" date="2023-10" db="EMBL/GenBank/DDBJ databases">
        <title>Screening of Alkalihalophilus pseudofirmusBZ-TG-HK211 and Its Alleviation of Salt Stress on Rapeseed Growth.</title>
        <authorList>
            <person name="Zhao B."/>
            <person name="Guo T."/>
        </authorList>
    </citation>
    <scope>NUCLEOTIDE SEQUENCE</scope>
    <source>
        <strain evidence="12">BZ-TG-HK211</strain>
    </source>
</reference>
<dbReference type="Proteomes" id="UP001285636">
    <property type="component" value="Unassembled WGS sequence"/>
</dbReference>
<dbReference type="Gene3D" id="3.40.50.10210">
    <property type="match status" value="1"/>
</dbReference>
<comment type="pathway">
    <text evidence="2 11">Nucleoside biosynthesis; alpha-ribazole biosynthesis; alpha-ribazole from 5,6-dimethylbenzimidazole: step 1/2.</text>
</comment>
<dbReference type="PANTHER" id="PTHR43463">
    <property type="entry name" value="NICOTINATE-NUCLEOTIDE--DIMETHYLBENZIMIDAZOLE PHOSPHORIBOSYLTRANSFERASE"/>
    <property type="match status" value="1"/>
</dbReference>
<evidence type="ECO:0000256" key="10">
    <source>
        <dbReference type="ARBA" id="ARBA00047340"/>
    </source>
</evidence>
<keyword evidence="7 11" id="KW-0328">Glycosyltransferase</keyword>
<evidence type="ECO:0000256" key="5">
    <source>
        <dbReference type="ARBA" id="ARBA00015486"/>
    </source>
</evidence>
<dbReference type="InterPro" id="IPR036087">
    <property type="entry name" value="Nict_dMeBzImd_PRibTrfase_sf"/>
</dbReference>
<evidence type="ECO:0000256" key="6">
    <source>
        <dbReference type="ARBA" id="ARBA00022573"/>
    </source>
</evidence>
<comment type="function">
    <text evidence="1 11">Catalyzes the synthesis of alpha-ribazole-5'-phosphate from nicotinate mononucleotide (NAMN) and 5,6-dimethylbenzimidazole (DMB).</text>
</comment>
<comment type="similarity">
    <text evidence="3 11">Belongs to the CobT family.</text>
</comment>